<dbReference type="Proteomes" id="UP001592530">
    <property type="component" value="Unassembled WGS sequence"/>
</dbReference>
<evidence type="ECO:0000313" key="3">
    <source>
        <dbReference type="EMBL" id="MFC1410578.1"/>
    </source>
</evidence>
<evidence type="ECO:0000313" key="5">
    <source>
        <dbReference type="Proteomes" id="UP001592530"/>
    </source>
</evidence>
<dbReference type="RefSeq" id="WP_380508465.1">
    <property type="nucleotide sequence ID" value="NZ_JBHEZX010000005.1"/>
</dbReference>
<dbReference type="Proteomes" id="UP001592582">
    <property type="component" value="Unassembled WGS sequence"/>
</dbReference>
<gene>
    <name evidence="4" type="ORF">ACEZDB_11050</name>
    <name evidence="3" type="ORF">ACEZDG_15025</name>
</gene>
<evidence type="ECO:0000256" key="1">
    <source>
        <dbReference type="SAM" id="MobiDB-lite"/>
    </source>
</evidence>
<keyword evidence="6" id="KW-1185">Reference proteome</keyword>
<dbReference type="PROSITE" id="PS51257">
    <property type="entry name" value="PROKAR_LIPOPROTEIN"/>
    <property type="match status" value="1"/>
</dbReference>
<evidence type="ECO:0000313" key="4">
    <source>
        <dbReference type="EMBL" id="MFC1431185.1"/>
    </source>
</evidence>
<accession>A0ABV6VAC6</accession>
<feature type="compositionally biased region" description="Low complexity" evidence="1">
    <location>
        <begin position="74"/>
        <end position="86"/>
    </location>
</feature>
<evidence type="ECO:0000313" key="6">
    <source>
        <dbReference type="Proteomes" id="UP001592582"/>
    </source>
</evidence>
<reference evidence="5 6" key="1">
    <citation type="submission" date="2024-09" db="EMBL/GenBank/DDBJ databases">
        <authorList>
            <person name="Lee S.D."/>
        </authorList>
    </citation>
    <scope>NUCLEOTIDE SEQUENCE [LARGE SCALE GENOMIC DNA]</scope>
    <source>
        <strain evidence="3 6">N1-1</strain>
        <strain evidence="4 5">N1-3</strain>
    </source>
</reference>
<feature type="signal peptide" evidence="2">
    <location>
        <begin position="1"/>
        <end position="30"/>
    </location>
</feature>
<feature type="chain" id="PRO_5045032989" description="PT repeat-containing protein" evidence="2">
    <location>
        <begin position="31"/>
        <end position="197"/>
    </location>
</feature>
<feature type="region of interest" description="Disordered" evidence="1">
    <location>
        <begin position="61"/>
        <end position="95"/>
    </location>
</feature>
<keyword evidence="2" id="KW-0732">Signal</keyword>
<organism evidence="3 6">
    <name type="scientific">Streptacidiphilus alkalitolerans</name>
    <dbReference type="NCBI Taxonomy" id="3342712"/>
    <lineage>
        <taxon>Bacteria</taxon>
        <taxon>Bacillati</taxon>
        <taxon>Actinomycetota</taxon>
        <taxon>Actinomycetes</taxon>
        <taxon>Kitasatosporales</taxon>
        <taxon>Streptomycetaceae</taxon>
        <taxon>Streptacidiphilus</taxon>
    </lineage>
</organism>
<evidence type="ECO:0008006" key="7">
    <source>
        <dbReference type="Google" id="ProtNLM"/>
    </source>
</evidence>
<dbReference type="EMBL" id="JBHEZY010000003">
    <property type="protein sequence ID" value="MFC1431185.1"/>
    <property type="molecule type" value="Genomic_DNA"/>
</dbReference>
<evidence type="ECO:0000256" key="2">
    <source>
        <dbReference type="SAM" id="SignalP"/>
    </source>
</evidence>
<name>A0ABV6VAC6_9ACTN</name>
<comment type="caution">
    <text evidence="3">The sequence shown here is derived from an EMBL/GenBank/DDBJ whole genome shotgun (WGS) entry which is preliminary data.</text>
</comment>
<sequence>MTRLHPRALAAAGIVSLGALLLSGCSSSSAKTATAQPSASGSGSAQFSAYRDCLAKHGVTMPTGRPGGFGGNRSGRPSGGFSRNPSFHPSNRPSGGYGGGGFGGFGGASANPSAQAALKACASLAPQGGFGGRGGGGAGNTALAAFTSCMKDHGVTLPANGGLRSLNTADPKTAAAYKVCKALLPTPGATPAPTPTA</sequence>
<protein>
    <recommendedName>
        <fullName evidence="7">PT repeat-containing protein</fullName>
    </recommendedName>
</protein>
<proteinExistence type="predicted"/>
<dbReference type="EMBL" id="JBHEZX010000005">
    <property type="protein sequence ID" value="MFC1410578.1"/>
    <property type="molecule type" value="Genomic_DNA"/>
</dbReference>